<dbReference type="GO" id="GO:0016020">
    <property type="term" value="C:membrane"/>
    <property type="evidence" value="ECO:0007669"/>
    <property type="project" value="UniProtKB-ARBA"/>
</dbReference>
<feature type="region of interest" description="Disordered" evidence="2">
    <location>
        <begin position="254"/>
        <end position="353"/>
    </location>
</feature>
<evidence type="ECO:0000256" key="2">
    <source>
        <dbReference type="SAM" id="MobiDB-lite"/>
    </source>
</evidence>
<evidence type="ECO:0000313" key="3">
    <source>
        <dbReference type="EMBL" id="GLC50743.1"/>
    </source>
</evidence>
<accession>A0A9W6EZ69</accession>
<name>A0A9W6EZ69_9CHLO</name>
<dbReference type="AlphaFoldDB" id="A0A9W6EZ69"/>
<feature type="compositionally biased region" description="Acidic residues" evidence="2">
    <location>
        <begin position="310"/>
        <end position="336"/>
    </location>
</feature>
<sequence length="820" mass="88535">MPLGPFVLPFRGDQYSFAINFNSSPEEKLNFDLSCVAFDVKGSLHDTLHVRKPTALDGALVKGFEKQALPEQTVPVEGDDVIYMFPKMFERQVEVLVFVASAPAIPGKKHDLSSSSKLEFAVSYTDVSGQAFNQSFDIKSLAQPAEGSEGSAVSSIIVAVMYLQAEGGWTLRDVGMCLPHDSPGLIIPEMKRVILDLRDKHGVALDAADNLVLDENERVPITRQWQDQELQVASAGRTEPGSAAPVTKLRLDLSWTFWPPPPPTEEGEDPPEEPVPEFNLIMYNKDGEEVQSVSSSGREATGSRAGRPEPEEDEEEEEKPEEKDEEEEEGEGEEEGGEPKEPPPPPPAPKVDPYEFKERDVVYLDLPDLPAEVRSMVLLVTNYDEEQGFSRIRTVRVRVVDVTAGEAPLPGSKAAAAAAAAVAAGEPPAPNPERLLADFSVLSKYEADKAITQVALLKLYKEYGDSAYNVFRTSGVDDASVFVAQDPETVLAALKTYLEANKAQKAKEAAALAAAEEEGEEITTDLRPHVWRFRTLGLTYGGDGLEAVEHDIKNLISFDGTLAPGESRTCATSRAAFANGDTYFGSYVDDLKHGPGLYAFATGAAYAGAYAGGKRHGRGVMVFPDGGTYVGEFAADKFEGQGQYRYPDGSVYSGSWAAGQKHGPGVYWDTARGCLHGQWVKGLLVGEAQYDQPALRFRGEFVRGVPAGPATYTLTGHRTLDMPAFAAANIQSVRGPTLALQCAYGIPPGSGDEPQLDEEGQPIEDPDKPPLPSHPKYEGLTYNAEELPAQVDDTVFPPEEGKPVPIPAVPAFSVSTGLVS</sequence>
<protein>
    <submittedName>
        <fullName evidence="3">Random septum position protein Rsp1</fullName>
    </submittedName>
</protein>
<dbReference type="OrthoDB" id="437960at2759"/>
<proteinExistence type="predicted"/>
<comment type="caution">
    <text evidence="3">The sequence shown here is derived from an EMBL/GenBank/DDBJ whole genome shotgun (WGS) entry which is preliminary data.</text>
</comment>
<dbReference type="Gene3D" id="2.20.110.10">
    <property type="entry name" value="Histone H3 K4-specific methyltransferase SET7/9 N-terminal domain"/>
    <property type="match status" value="2"/>
</dbReference>
<dbReference type="Gene3D" id="2.60.60.30">
    <property type="entry name" value="sav2460 like domains"/>
    <property type="match status" value="2"/>
</dbReference>
<gene>
    <name evidence="3" type="primary">PLEST008649</name>
    <name evidence="3" type="ORF">PLESTB_000427100</name>
</gene>
<dbReference type="PANTHER" id="PTHR43215:SF14">
    <property type="entry name" value="RADIAL SPOKE HEAD 1 HOMOLOG"/>
    <property type="match status" value="1"/>
</dbReference>
<dbReference type="Proteomes" id="UP001165080">
    <property type="component" value="Unassembled WGS sequence"/>
</dbReference>
<dbReference type="Pfam" id="PF02493">
    <property type="entry name" value="MORN"/>
    <property type="match status" value="5"/>
</dbReference>
<dbReference type="SUPFAM" id="SSF82185">
    <property type="entry name" value="Histone H3 K4-specific methyltransferase SET7/9 N-terminal domain"/>
    <property type="match status" value="1"/>
</dbReference>
<dbReference type="PANTHER" id="PTHR43215">
    <property type="entry name" value="RADIAL SPOKE HEAD 1 HOMOLOG"/>
    <property type="match status" value="1"/>
</dbReference>
<reference evidence="3 4" key="1">
    <citation type="journal article" date="2023" name="Commun. Biol.">
        <title>Reorganization of the ancestral sex-determining regions during the evolution of trioecy in Pleodorina starrii.</title>
        <authorList>
            <person name="Takahashi K."/>
            <person name="Suzuki S."/>
            <person name="Kawai-Toyooka H."/>
            <person name="Yamamoto K."/>
            <person name="Hamaji T."/>
            <person name="Ootsuki R."/>
            <person name="Yamaguchi H."/>
            <person name="Kawachi M."/>
            <person name="Higashiyama T."/>
            <person name="Nozaki H."/>
        </authorList>
    </citation>
    <scope>NUCLEOTIDE SEQUENCE [LARGE SCALE GENOMIC DNA]</scope>
    <source>
        <strain evidence="3 4">NIES-4479</strain>
    </source>
</reference>
<feature type="region of interest" description="Disordered" evidence="2">
    <location>
        <begin position="745"/>
        <end position="809"/>
    </location>
</feature>
<dbReference type="InterPro" id="IPR003409">
    <property type="entry name" value="MORN"/>
</dbReference>
<dbReference type="EMBL" id="BRXU01000004">
    <property type="protein sequence ID" value="GLC50743.1"/>
    <property type="molecule type" value="Genomic_DNA"/>
</dbReference>
<feature type="compositionally biased region" description="Acidic residues" evidence="2">
    <location>
        <begin position="265"/>
        <end position="275"/>
    </location>
</feature>
<keyword evidence="1" id="KW-0677">Repeat</keyword>
<keyword evidence="4" id="KW-1185">Reference proteome</keyword>
<organism evidence="3 4">
    <name type="scientific">Pleodorina starrii</name>
    <dbReference type="NCBI Taxonomy" id="330485"/>
    <lineage>
        <taxon>Eukaryota</taxon>
        <taxon>Viridiplantae</taxon>
        <taxon>Chlorophyta</taxon>
        <taxon>core chlorophytes</taxon>
        <taxon>Chlorophyceae</taxon>
        <taxon>CS clade</taxon>
        <taxon>Chlamydomonadales</taxon>
        <taxon>Volvocaceae</taxon>
        <taxon>Pleodorina</taxon>
    </lineage>
</organism>
<feature type="compositionally biased region" description="Acidic residues" evidence="2">
    <location>
        <begin position="754"/>
        <end position="764"/>
    </location>
</feature>
<evidence type="ECO:0000256" key="1">
    <source>
        <dbReference type="ARBA" id="ARBA00022737"/>
    </source>
</evidence>
<dbReference type="SMART" id="SM00698">
    <property type="entry name" value="MORN"/>
    <property type="match status" value="5"/>
</dbReference>
<evidence type="ECO:0000313" key="4">
    <source>
        <dbReference type="Proteomes" id="UP001165080"/>
    </source>
</evidence>